<evidence type="ECO:0000256" key="5">
    <source>
        <dbReference type="ARBA" id="ARBA00022989"/>
    </source>
</evidence>
<organism evidence="10 11">
    <name type="scientific">Chlamydomonas eustigma</name>
    <dbReference type="NCBI Taxonomy" id="1157962"/>
    <lineage>
        <taxon>Eukaryota</taxon>
        <taxon>Viridiplantae</taxon>
        <taxon>Chlorophyta</taxon>
        <taxon>core chlorophytes</taxon>
        <taxon>Chlorophyceae</taxon>
        <taxon>CS clade</taxon>
        <taxon>Chlamydomonadales</taxon>
        <taxon>Chlamydomonadaceae</taxon>
        <taxon>Chlamydomonas</taxon>
    </lineage>
</organism>
<evidence type="ECO:0000313" key="10">
    <source>
        <dbReference type="EMBL" id="GAX82226.1"/>
    </source>
</evidence>
<evidence type="ECO:0000256" key="1">
    <source>
        <dbReference type="ARBA" id="ARBA00004141"/>
    </source>
</evidence>
<feature type="transmembrane region" description="Helical" evidence="8">
    <location>
        <begin position="130"/>
        <end position="151"/>
    </location>
</feature>
<feature type="transmembrane region" description="Helical" evidence="8">
    <location>
        <begin position="184"/>
        <end position="204"/>
    </location>
</feature>
<feature type="domain" description="Amino acid transporter transmembrane" evidence="9">
    <location>
        <begin position="99"/>
        <end position="478"/>
    </location>
</feature>
<evidence type="ECO:0000256" key="7">
    <source>
        <dbReference type="ARBA" id="ARBA00049662"/>
    </source>
</evidence>
<gene>
    <name evidence="10" type="ORF">CEUSTIGMA_g9654.t1</name>
</gene>
<evidence type="ECO:0000256" key="3">
    <source>
        <dbReference type="ARBA" id="ARBA00022692"/>
    </source>
</evidence>
<feature type="transmembrane region" description="Helical" evidence="8">
    <location>
        <begin position="224"/>
        <end position="240"/>
    </location>
</feature>
<feature type="transmembrane region" description="Helical" evidence="8">
    <location>
        <begin position="105"/>
        <end position="124"/>
    </location>
</feature>
<sequence>MRKYPSIVSTMQNLCRAHNSKTVIQKRTNVSSGNHDFRSTFKGTRSNRLTCFTLPDSSLQACRESVNQRNRRLIKADAAAAGDFGGSEVPATPSSSQGNSSFTQAVFNVVNVMMGVGLLSLPFALKSSGWIGIVLLWLMGIVTNYTGKALVECAGVVAKRRGLGNAVVGYEEIAEETFGKLGRLIISSIIYVELFGTCCLLFILEGDNMHNLFGPNAMLNSPSAYMLLAATLMIPTVWLPDLRALSALGFVGVTATCTVVSTVLYTFLTGNFVAGASTDPALIATLPLVFGIMTFCYSGHGVFPSIQASMKEPSKFPQVLNVAYTIVAVVCTLIGSAGYYMYGKGAADIVIFNLPAGALATLCCCLVLINPVAKFALTMEPVGAAAARASGATSSVSRLAVRTVLALAMLMAARSLPFLAYVMALVGSFMTISVSVTFPAICHQILHKGQLSAGGVAWNYFVAFLGVTCTVFGTSASLASLAAKASGAA</sequence>
<keyword evidence="2" id="KW-0813">Transport</keyword>
<evidence type="ECO:0000259" key="9">
    <source>
        <dbReference type="Pfam" id="PF01490"/>
    </source>
</evidence>
<feature type="transmembrane region" description="Helical" evidence="8">
    <location>
        <begin position="319"/>
        <end position="343"/>
    </location>
</feature>
<feature type="transmembrane region" description="Helical" evidence="8">
    <location>
        <begin position="280"/>
        <end position="298"/>
    </location>
</feature>
<feature type="transmembrane region" description="Helical" evidence="8">
    <location>
        <begin position="461"/>
        <end position="483"/>
    </location>
</feature>
<dbReference type="PANTHER" id="PTHR22950">
    <property type="entry name" value="AMINO ACID TRANSPORTER"/>
    <property type="match status" value="1"/>
</dbReference>
<dbReference type="GO" id="GO:0005774">
    <property type="term" value="C:vacuolar membrane"/>
    <property type="evidence" value="ECO:0007669"/>
    <property type="project" value="TreeGrafter"/>
</dbReference>
<keyword evidence="4" id="KW-0029">Amino-acid transport</keyword>
<keyword evidence="6 8" id="KW-0472">Membrane</keyword>
<name>A0A250XGS7_9CHLO</name>
<feature type="transmembrane region" description="Helical" evidence="8">
    <location>
        <begin position="349"/>
        <end position="369"/>
    </location>
</feature>
<dbReference type="EMBL" id="BEGY01000077">
    <property type="protein sequence ID" value="GAX82226.1"/>
    <property type="molecule type" value="Genomic_DNA"/>
</dbReference>
<comment type="caution">
    <text evidence="10">The sequence shown here is derived from an EMBL/GenBank/DDBJ whole genome shotgun (WGS) entry which is preliminary data.</text>
</comment>
<comment type="similarity">
    <text evidence="7">Belongs to the amino acid/polyamine transporter 2 family. Amino acid/auxin permease (AAAP) (TC 2.A.18.5) subfamily.</text>
</comment>
<evidence type="ECO:0000256" key="8">
    <source>
        <dbReference type="SAM" id="Phobius"/>
    </source>
</evidence>
<dbReference type="STRING" id="1157962.A0A250XGS7"/>
<accession>A0A250XGS7</accession>
<dbReference type="PANTHER" id="PTHR22950:SF692">
    <property type="entry name" value="TRANSMEMBRANE AMINO ACID TRANSPORTER FAMILY PROTEIN"/>
    <property type="match status" value="1"/>
</dbReference>
<evidence type="ECO:0000256" key="2">
    <source>
        <dbReference type="ARBA" id="ARBA00022448"/>
    </source>
</evidence>
<keyword evidence="11" id="KW-1185">Reference proteome</keyword>
<feature type="transmembrane region" description="Helical" evidence="8">
    <location>
        <begin position="247"/>
        <end position="268"/>
    </location>
</feature>
<proteinExistence type="inferred from homology"/>
<comment type="subcellular location">
    <subcellularLocation>
        <location evidence="1">Membrane</location>
        <topology evidence="1">Multi-pass membrane protein</topology>
    </subcellularLocation>
</comment>
<dbReference type="GO" id="GO:0015179">
    <property type="term" value="F:L-amino acid transmembrane transporter activity"/>
    <property type="evidence" value="ECO:0007669"/>
    <property type="project" value="TreeGrafter"/>
</dbReference>
<evidence type="ECO:0000313" key="11">
    <source>
        <dbReference type="Proteomes" id="UP000232323"/>
    </source>
</evidence>
<evidence type="ECO:0000256" key="6">
    <source>
        <dbReference type="ARBA" id="ARBA00023136"/>
    </source>
</evidence>
<dbReference type="OrthoDB" id="655540at2759"/>
<dbReference type="Proteomes" id="UP000232323">
    <property type="component" value="Unassembled WGS sequence"/>
</dbReference>
<keyword evidence="3 8" id="KW-0812">Transmembrane</keyword>
<keyword evidence="5 8" id="KW-1133">Transmembrane helix</keyword>
<reference evidence="10 11" key="1">
    <citation type="submission" date="2017-08" db="EMBL/GenBank/DDBJ databases">
        <title>Acidophilic green algal genome provides insights into adaptation to an acidic environment.</title>
        <authorList>
            <person name="Hirooka S."/>
            <person name="Hirose Y."/>
            <person name="Kanesaki Y."/>
            <person name="Higuchi S."/>
            <person name="Fujiwara T."/>
            <person name="Onuma R."/>
            <person name="Era A."/>
            <person name="Ohbayashi R."/>
            <person name="Uzuka A."/>
            <person name="Nozaki H."/>
            <person name="Yoshikawa H."/>
            <person name="Miyagishima S.Y."/>
        </authorList>
    </citation>
    <scope>NUCLEOTIDE SEQUENCE [LARGE SCALE GENOMIC DNA]</scope>
    <source>
        <strain evidence="10 11">NIES-2499</strain>
    </source>
</reference>
<dbReference type="InterPro" id="IPR013057">
    <property type="entry name" value="AA_transpt_TM"/>
</dbReference>
<feature type="transmembrane region" description="Helical" evidence="8">
    <location>
        <begin position="418"/>
        <end position="441"/>
    </location>
</feature>
<protein>
    <recommendedName>
        <fullName evidence="9">Amino acid transporter transmembrane domain-containing protein</fullName>
    </recommendedName>
</protein>
<dbReference type="Pfam" id="PF01490">
    <property type="entry name" value="Aa_trans"/>
    <property type="match status" value="1"/>
</dbReference>
<dbReference type="AlphaFoldDB" id="A0A250XGS7"/>
<evidence type="ECO:0000256" key="4">
    <source>
        <dbReference type="ARBA" id="ARBA00022970"/>
    </source>
</evidence>